<sequence length="48" mass="5370">MPPVTYTAGIDVLLCNVKEPEGATNLREVSKGRFFRTRLKHHPAFGSQ</sequence>
<comment type="caution">
    <text evidence="1">The sequence shown here is derived from an EMBL/GenBank/DDBJ whole genome shotgun (WGS) entry which is preliminary data.</text>
</comment>
<evidence type="ECO:0000313" key="1">
    <source>
        <dbReference type="EMBL" id="MCE3532402.1"/>
    </source>
</evidence>
<accession>A0ABS8X337</accession>
<keyword evidence="2" id="KW-1185">Reference proteome</keyword>
<protein>
    <submittedName>
        <fullName evidence="1">Uncharacterized protein</fullName>
    </submittedName>
</protein>
<evidence type="ECO:0000313" key="2">
    <source>
        <dbReference type="Proteomes" id="UP001320170"/>
    </source>
</evidence>
<gene>
    <name evidence="1" type="ORF">LXO92_08440</name>
</gene>
<dbReference type="RefSeq" id="WP_232890774.1">
    <property type="nucleotide sequence ID" value="NZ_JAJSPM010000005.1"/>
</dbReference>
<organism evidence="1 2">
    <name type="scientific">Legionella resiliens</name>
    <dbReference type="NCBI Taxonomy" id="2905958"/>
    <lineage>
        <taxon>Bacteria</taxon>
        <taxon>Pseudomonadati</taxon>
        <taxon>Pseudomonadota</taxon>
        <taxon>Gammaproteobacteria</taxon>
        <taxon>Legionellales</taxon>
        <taxon>Legionellaceae</taxon>
        <taxon>Legionella</taxon>
    </lineage>
</organism>
<name>A0ABS8X337_9GAMM</name>
<dbReference type="EMBL" id="JAJTND010000004">
    <property type="protein sequence ID" value="MCE3532402.1"/>
    <property type="molecule type" value="Genomic_DNA"/>
</dbReference>
<reference evidence="1 2" key="1">
    <citation type="journal article" date="2024" name="Pathogens">
        <title>Characterization of a Novel Species of Legionella Isolated from a Healthcare Facility: Legionella resiliens sp. nov.</title>
        <authorList>
            <person name="Cristino S."/>
            <person name="Pascale M.R."/>
            <person name="Marino F."/>
            <person name="Derelitto C."/>
            <person name="Salaris S."/>
            <person name="Orsini M."/>
            <person name="Squarzoni S."/>
            <person name="Grottola A."/>
            <person name="Girolamini L."/>
        </authorList>
    </citation>
    <scope>NUCLEOTIDE SEQUENCE [LARGE SCALE GENOMIC DNA]</scope>
    <source>
        <strain evidence="1 2">8cVS16</strain>
    </source>
</reference>
<dbReference type="Proteomes" id="UP001320170">
    <property type="component" value="Unassembled WGS sequence"/>
</dbReference>
<proteinExistence type="predicted"/>